<organism evidence="2 3">
    <name type="scientific">Prorocentrum cordatum</name>
    <dbReference type="NCBI Taxonomy" id="2364126"/>
    <lineage>
        <taxon>Eukaryota</taxon>
        <taxon>Sar</taxon>
        <taxon>Alveolata</taxon>
        <taxon>Dinophyceae</taxon>
        <taxon>Prorocentrales</taxon>
        <taxon>Prorocentraceae</taxon>
        <taxon>Prorocentrum</taxon>
    </lineage>
</organism>
<evidence type="ECO:0000313" key="3">
    <source>
        <dbReference type="Proteomes" id="UP001189429"/>
    </source>
</evidence>
<dbReference type="EMBL" id="CAUYUJ010018793">
    <property type="protein sequence ID" value="CAK0886361.1"/>
    <property type="molecule type" value="Genomic_DNA"/>
</dbReference>
<gene>
    <name evidence="2" type="ORF">PCOR1329_LOCUS67726</name>
</gene>
<comment type="caution">
    <text evidence="2">The sequence shown here is derived from an EMBL/GenBank/DDBJ whole genome shotgun (WGS) entry which is preliminary data.</text>
</comment>
<feature type="compositionally biased region" description="Basic and acidic residues" evidence="1">
    <location>
        <begin position="1"/>
        <end position="30"/>
    </location>
</feature>
<sequence>MAEKEANAARTGHPSERAGTEREGRDDRSTPRGTGMEGRAHPEQLLEAVAGRGGGQRAIYFRGATTSISAVAGSMAKTGSPPGGLAPAQELTPTMTHHVWLPLAAAVKRGQTLTEKHHCTRWRLHIHVLGSIYAMRVRPRIGRLGRLHIHVLGSIYAMRVRPVQDPSLWPTPSARIGGGLGAVRPLPDAALQARAPLVPGHRSKLASRREATTANRHAALAARLYPDANPREARWGRAAVRPQFDLRRPADGGHMQRLRIGLWWACGKAMEGCGGTGPLRPDRRQPAHLRSLAEENAGAPLNGGAAWSRLVEEACQAVLLTRPREPWAALHAADLGGAAEQEDEVASDYDWDLESDQASLRRLLTEAARATEIATGAPAPSWEQVVAQLIRSCAREPLATRVAYARARLQWFLCGQTLAALDCACHGGGPYCAHRGAHAAVAQVVSQHSERAGQWFHQNATLMVDAALERVARNALSGVQHALPPGTASAEAMGRVAAEFLARGGNGFAAGGGFALGSLPAPGAPFDLSQLSAHAPGIVRLVGRSFVSVRKEVAVAARPLARAALQQFASADFAAGLAP</sequence>
<evidence type="ECO:0000313" key="2">
    <source>
        <dbReference type="EMBL" id="CAK0886361.1"/>
    </source>
</evidence>
<keyword evidence="3" id="KW-1185">Reference proteome</keyword>
<proteinExistence type="predicted"/>
<reference evidence="2" key="1">
    <citation type="submission" date="2023-10" db="EMBL/GenBank/DDBJ databases">
        <authorList>
            <person name="Chen Y."/>
            <person name="Shah S."/>
            <person name="Dougan E. K."/>
            <person name="Thang M."/>
            <person name="Chan C."/>
        </authorList>
    </citation>
    <scope>NUCLEOTIDE SEQUENCE [LARGE SCALE GENOMIC DNA]</scope>
</reference>
<protein>
    <submittedName>
        <fullName evidence="2">Uncharacterized protein</fullName>
    </submittedName>
</protein>
<evidence type="ECO:0000256" key="1">
    <source>
        <dbReference type="SAM" id="MobiDB-lite"/>
    </source>
</evidence>
<dbReference type="Proteomes" id="UP001189429">
    <property type="component" value="Unassembled WGS sequence"/>
</dbReference>
<accession>A0ABN9WKC4</accession>
<name>A0ABN9WKC4_9DINO</name>
<feature type="region of interest" description="Disordered" evidence="1">
    <location>
        <begin position="1"/>
        <end position="42"/>
    </location>
</feature>